<accession>A0A2U1JTL8</accession>
<dbReference type="RefSeq" id="WP_116555646.1">
    <property type="nucleotide sequence ID" value="NZ_QCZG01000036.1"/>
</dbReference>
<dbReference type="Pfam" id="PF14120">
    <property type="entry name" value="YhzD"/>
    <property type="match status" value="1"/>
</dbReference>
<sequence>MEYVVTAFSKKGEKLFEQRFEAENNKEARAKGEVLLEENGYGDITHRITTSYGKLIGFHR</sequence>
<organism evidence="1 2">
    <name type="scientific">Pueribacillus theae</name>
    <dbReference type="NCBI Taxonomy" id="2171751"/>
    <lineage>
        <taxon>Bacteria</taxon>
        <taxon>Bacillati</taxon>
        <taxon>Bacillota</taxon>
        <taxon>Bacilli</taxon>
        <taxon>Bacillales</taxon>
        <taxon>Bacillaceae</taxon>
        <taxon>Pueribacillus</taxon>
    </lineage>
</organism>
<dbReference type="InterPro" id="IPR025544">
    <property type="entry name" value="YhzD"/>
</dbReference>
<dbReference type="AlphaFoldDB" id="A0A2U1JTL8"/>
<reference evidence="1 2" key="1">
    <citation type="submission" date="2018-04" db="EMBL/GenBank/DDBJ databases">
        <title>Camelliibacillus theae gen. nov., sp. nov., isolated from Pu'er tea.</title>
        <authorList>
            <person name="Niu L."/>
        </authorList>
    </citation>
    <scope>NUCLEOTIDE SEQUENCE [LARGE SCALE GENOMIC DNA]</scope>
    <source>
        <strain evidence="1 2">T8</strain>
    </source>
</reference>
<evidence type="ECO:0008006" key="3">
    <source>
        <dbReference type="Google" id="ProtNLM"/>
    </source>
</evidence>
<evidence type="ECO:0000313" key="1">
    <source>
        <dbReference type="EMBL" id="PWA08511.1"/>
    </source>
</evidence>
<gene>
    <name evidence="1" type="ORF">DCC39_14630</name>
</gene>
<keyword evidence="2" id="KW-1185">Reference proteome</keyword>
<evidence type="ECO:0000313" key="2">
    <source>
        <dbReference type="Proteomes" id="UP000245998"/>
    </source>
</evidence>
<proteinExistence type="predicted"/>
<dbReference type="EMBL" id="QCZG01000036">
    <property type="protein sequence ID" value="PWA08511.1"/>
    <property type="molecule type" value="Genomic_DNA"/>
</dbReference>
<dbReference type="Proteomes" id="UP000245998">
    <property type="component" value="Unassembled WGS sequence"/>
</dbReference>
<name>A0A2U1JTL8_9BACI</name>
<protein>
    <recommendedName>
        <fullName evidence="3">YhzD-like protein</fullName>
    </recommendedName>
</protein>
<comment type="caution">
    <text evidence="1">The sequence shown here is derived from an EMBL/GenBank/DDBJ whole genome shotgun (WGS) entry which is preliminary data.</text>
</comment>
<dbReference type="OrthoDB" id="2355652at2"/>